<dbReference type="SUPFAM" id="SSF102114">
    <property type="entry name" value="Radical SAM enzymes"/>
    <property type="match status" value="1"/>
</dbReference>
<evidence type="ECO:0000259" key="6">
    <source>
        <dbReference type="PROSITE" id="PS51918"/>
    </source>
</evidence>
<proteinExistence type="predicted"/>
<reference evidence="8" key="1">
    <citation type="submission" date="2016-10" db="EMBL/GenBank/DDBJ databases">
        <authorList>
            <person name="Varghese N."/>
        </authorList>
    </citation>
    <scope>NUCLEOTIDE SEQUENCE [LARGE SCALE GENOMIC DNA]</scope>
    <source>
        <strain evidence="8">HL 19</strain>
    </source>
</reference>
<evidence type="ECO:0000256" key="4">
    <source>
        <dbReference type="ARBA" id="ARBA00023004"/>
    </source>
</evidence>
<comment type="cofactor">
    <cofactor evidence="1">
        <name>[4Fe-4S] cluster</name>
        <dbReference type="ChEBI" id="CHEBI:49883"/>
    </cofactor>
</comment>
<dbReference type="GO" id="GO:0046872">
    <property type="term" value="F:metal ion binding"/>
    <property type="evidence" value="ECO:0007669"/>
    <property type="project" value="UniProtKB-KW"/>
</dbReference>
<dbReference type="Gene3D" id="3.20.20.70">
    <property type="entry name" value="Aldolase class I"/>
    <property type="match status" value="1"/>
</dbReference>
<keyword evidence="8" id="KW-1185">Reference proteome</keyword>
<evidence type="ECO:0000256" key="1">
    <source>
        <dbReference type="ARBA" id="ARBA00001966"/>
    </source>
</evidence>
<evidence type="ECO:0000256" key="3">
    <source>
        <dbReference type="ARBA" id="ARBA00022723"/>
    </source>
</evidence>
<dbReference type="OrthoDB" id="5420460at2"/>
<dbReference type="Pfam" id="PF04055">
    <property type="entry name" value="Radical_SAM"/>
    <property type="match status" value="1"/>
</dbReference>
<dbReference type="AlphaFoldDB" id="A0A1G5FDE7"/>
<accession>A0A1G5FDE7</accession>
<dbReference type="GO" id="GO:0003824">
    <property type="term" value="F:catalytic activity"/>
    <property type="evidence" value="ECO:0007669"/>
    <property type="project" value="InterPro"/>
</dbReference>
<dbReference type="CDD" id="cd01335">
    <property type="entry name" value="Radical_SAM"/>
    <property type="match status" value="1"/>
</dbReference>
<dbReference type="EMBL" id="FMUN01000005">
    <property type="protein sequence ID" value="SCY37174.1"/>
    <property type="molecule type" value="Genomic_DNA"/>
</dbReference>
<dbReference type="PANTHER" id="PTHR43288">
    <property type="entry name" value="BIOTIN SYNTHASE-RELATED PROTEIN, RADICAL SAM SUPERFAMILY"/>
    <property type="match status" value="1"/>
</dbReference>
<keyword evidence="5" id="KW-0411">Iron-sulfur</keyword>
<dbReference type="Proteomes" id="UP000183104">
    <property type="component" value="Unassembled WGS sequence"/>
</dbReference>
<dbReference type="InterPro" id="IPR006638">
    <property type="entry name" value="Elp3/MiaA/NifB-like_rSAM"/>
</dbReference>
<dbReference type="PANTHER" id="PTHR43288:SF2">
    <property type="entry name" value="RADICAL SAM CORE DOMAIN-CONTAINING PROTEIN"/>
    <property type="match status" value="1"/>
</dbReference>
<gene>
    <name evidence="7" type="ORF">SAMN05661077_1915</name>
</gene>
<organism evidence="7 8">
    <name type="scientific">Thiohalorhabdus denitrificans</name>
    <dbReference type="NCBI Taxonomy" id="381306"/>
    <lineage>
        <taxon>Bacteria</taxon>
        <taxon>Pseudomonadati</taxon>
        <taxon>Pseudomonadota</taxon>
        <taxon>Gammaproteobacteria</taxon>
        <taxon>Thiohalorhabdales</taxon>
        <taxon>Thiohalorhabdaceae</taxon>
        <taxon>Thiohalorhabdus</taxon>
    </lineage>
</organism>
<protein>
    <recommendedName>
        <fullName evidence="6">Radical SAM core domain-containing protein</fullName>
    </recommendedName>
</protein>
<evidence type="ECO:0000256" key="5">
    <source>
        <dbReference type="ARBA" id="ARBA00023014"/>
    </source>
</evidence>
<name>A0A1G5FDE7_9GAMM</name>
<dbReference type="SFLD" id="SFLDS00029">
    <property type="entry name" value="Radical_SAM"/>
    <property type="match status" value="1"/>
</dbReference>
<keyword evidence="3" id="KW-0479">Metal-binding</keyword>
<dbReference type="SFLD" id="SFLDG01113">
    <property type="entry name" value="Uncharacterised_Radical_SAM_Su"/>
    <property type="match status" value="1"/>
</dbReference>
<sequence length="348" mass="38405">MLDWQTAIGQVEALEDLDLDHGLIREMQETLTRMPAGDEPNINFYVPSFKHFETDEIAGCGKNRFPAVSVTGPKCKLQCDHCKAKVLEGMQPAETPEELERLVEEEFIPDGARGMLLSGGSNHQNVIDYPRFFPTIRKLKDKYPHFQIAMHTALVDDDYAAEMDAAGVDVAMLDVIGAQETVQKVYHLKRPVEDFEKSVAALVKTDMKVVPHIVLGLHYGEFLGEYNALEMIARHTPDALILVVTEPYFAPSNRPFKTPDANEVGRFFMDARQRMGGQTPVLLGCARPGGEQRVVTDTYAVMAGLDGIAFPSDGMLELADTLGIQHKTTPSCCSVIVGEEILPVAETA</sequence>
<dbReference type="SMART" id="SM00729">
    <property type="entry name" value="Elp3"/>
    <property type="match status" value="1"/>
</dbReference>
<dbReference type="InterPro" id="IPR007197">
    <property type="entry name" value="rSAM"/>
</dbReference>
<evidence type="ECO:0000256" key="2">
    <source>
        <dbReference type="ARBA" id="ARBA00022691"/>
    </source>
</evidence>
<dbReference type="PROSITE" id="PS51918">
    <property type="entry name" value="RADICAL_SAM"/>
    <property type="match status" value="1"/>
</dbReference>
<dbReference type="InterPro" id="IPR013785">
    <property type="entry name" value="Aldolase_TIM"/>
</dbReference>
<evidence type="ECO:0000313" key="8">
    <source>
        <dbReference type="Proteomes" id="UP000183104"/>
    </source>
</evidence>
<dbReference type="RefSeq" id="WP_074471376.1">
    <property type="nucleotide sequence ID" value="NZ_FMUN01000005.1"/>
</dbReference>
<evidence type="ECO:0000313" key="7">
    <source>
        <dbReference type="EMBL" id="SCY37174.1"/>
    </source>
</evidence>
<keyword evidence="4" id="KW-0408">Iron</keyword>
<feature type="domain" description="Radical SAM core" evidence="6">
    <location>
        <begin position="58"/>
        <end position="278"/>
    </location>
</feature>
<dbReference type="InterPro" id="IPR058240">
    <property type="entry name" value="rSAM_sf"/>
</dbReference>
<dbReference type="GO" id="GO:0051536">
    <property type="term" value="F:iron-sulfur cluster binding"/>
    <property type="evidence" value="ECO:0007669"/>
    <property type="project" value="UniProtKB-KW"/>
</dbReference>
<keyword evidence="2" id="KW-0949">S-adenosyl-L-methionine</keyword>